<proteinExistence type="predicted"/>
<sequence>LFPDSGQPQFIGRYAISVNRPIDIYALQESFARFSNVTQVESWAFWVSRGAMSEILFHSVQQNLSLFQRKQLLVYDGTADPDRCWTMCYPNVDGRTRCGYDSQNREVYCVKVDLKDADLRALGRIRAEVGAVWDDVGTEQVRLAILYCT</sequence>
<organism evidence="1">
    <name type="scientific">Echinostoma caproni</name>
    <dbReference type="NCBI Taxonomy" id="27848"/>
    <lineage>
        <taxon>Eukaryota</taxon>
        <taxon>Metazoa</taxon>
        <taxon>Spiralia</taxon>
        <taxon>Lophotrochozoa</taxon>
        <taxon>Platyhelminthes</taxon>
        <taxon>Trematoda</taxon>
        <taxon>Digenea</taxon>
        <taxon>Plagiorchiida</taxon>
        <taxon>Echinostomata</taxon>
        <taxon>Echinostomatoidea</taxon>
        <taxon>Echinostomatidae</taxon>
        <taxon>Echinostoma</taxon>
    </lineage>
</organism>
<protein>
    <submittedName>
        <fullName evidence="1">Apple domain-containing protein</fullName>
    </submittedName>
</protein>
<reference evidence="1" key="1">
    <citation type="submission" date="2016-06" db="UniProtKB">
        <authorList>
            <consortium name="WormBaseParasite"/>
        </authorList>
    </citation>
    <scope>IDENTIFICATION</scope>
</reference>
<evidence type="ECO:0000313" key="1">
    <source>
        <dbReference type="WBParaSite" id="ECPE_0000090901-mRNA-1"/>
    </source>
</evidence>
<name>A0A183A1S4_9TREM</name>
<dbReference type="WBParaSite" id="ECPE_0000090901-mRNA-1">
    <property type="protein sequence ID" value="ECPE_0000090901-mRNA-1"/>
    <property type="gene ID" value="ECPE_0000090901"/>
</dbReference>
<dbReference type="AlphaFoldDB" id="A0A183A1S4"/>
<accession>A0A183A1S4</accession>